<protein>
    <submittedName>
        <fullName evidence="1">Uncharacterized protein</fullName>
    </submittedName>
</protein>
<accession>A0A1L3ZLN4</accession>
<evidence type="ECO:0000313" key="2">
    <source>
        <dbReference type="Proteomes" id="UP000183050"/>
    </source>
</evidence>
<reference evidence="1 2" key="1">
    <citation type="submission" date="2016-11" db="EMBL/GenBank/DDBJ databases">
        <title>Rhizobium leguminosarum bv. viciae strain Vaf12 isolated from Vavilovia formosa root nodules from Russia, Dagestan.</title>
        <authorList>
            <person name="Kimeklis A."/>
        </authorList>
    </citation>
    <scope>NUCLEOTIDE SEQUENCE [LARGE SCALE GENOMIC DNA]</scope>
    <source>
        <strain evidence="1 2">Vaf-108</strain>
        <plasmid evidence="2">Plasmid unnamed2</plasmid>
    </source>
</reference>
<keyword evidence="1" id="KW-0614">Plasmid</keyword>
<dbReference type="Proteomes" id="UP000183050">
    <property type="component" value="Plasmid unnamed2"/>
</dbReference>
<dbReference type="AlphaFoldDB" id="A0A1L3ZLN4"/>
<name>A0A1L3ZLN4_RHILE</name>
<organism evidence="1 2">
    <name type="scientific">Rhizobium leguminosarum</name>
    <dbReference type="NCBI Taxonomy" id="384"/>
    <lineage>
        <taxon>Bacteria</taxon>
        <taxon>Pseudomonadati</taxon>
        <taxon>Pseudomonadota</taxon>
        <taxon>Alphaproteobacteria</taxon>
        <taxon>Hyphomicrobiales</taxon>
        <taxon>Rhizobiaceae</taxon>
        <taxon>Rhizobium/Agrobacterium group</taxon>
        <taxon>Rhizobium</taxon>
    </lineage>
</organism>
<evidence type="ECO:0000313" key="1">
    <source>
        <dbReference type="EMBL" id="API56521.1"/>
    </source>
</evidence>
<geneLocation type="plasmid" evidence="1">
    <name>unnamed2</name>
</geneLocation>
<dbReference type="EMBL" id="CP018230">
    <property type="protein sequence ID" value="API56521.1"/>
    <property type="molecule type" value="Genomic_DNA"/>
</dbReference>
<sequence>MLDGGLALGALLGLNGVAQQTLAAGEDKLKQKISLDRATCSFGSMAYACFTFTRASNRNKPENEE</sequence>
<gene>
    <name evidence="1" type="ORF">BMW22_34185</name>
</gene>
<proteinExistence type="predicted"/>